<evidence type="ECO:0000256" key="2">
    <source>
        <dbReference type="ARBA" id="ARBA00009306"/>
    </source>
</evidence>
<keyword evidence="7 8" id="KW-0472">Membrane</keyword>
<evidence type="ECO:0000259" key="9">
    <source>
        <dbReference type="PROSITE" id="PS50928"/>
    </source>
</evidence>
<keyword evidence="11" id="KW-1185">Reference proteome</keyword>
<dbReference type="EMBL" id="VITK01000002">
    <property type="protein sequence ID" value="TWB04219.1"/>
    <property type="molecule type" value="Genomic_DNA"/>
</dbReference>
<evidence type="ECO:0000313" key="10">
    <source>
        <dbReference type="EMBL" id="TWB04219.1"/>
    </source>
</evidence>
<dbReference type="CDD" id="cd06261">
    <property type="entry name" value="TM_PBP2"/>
    <property type="match status" value="1"/>
</dbReference>
<evidence type="ECO:0000256" key="4">
    <source>
        <dbReference type="ARBA" id="ARBA00022475"/>
    </source>
</evidence>
<dbReference type="GO" id="GO:0005886">
    <property type="term" value="C:plasma membrane"/>
    <property type="evidence" value="ECO:0007669"/>
    <property type="project" value="UniProtKB-SubCell"/>
</dbReference>
<dbReference type="PANTHER" id="PTHR43227:SF11">
    <property type="entry name" value="BLL4140 PROTEIN"/>
    <property type="match status" value="1"/>
</dbReference>
<accession>A0A560E4A2</accession>
<feature type="domain" description="ABC transmembrane type-1" evidence="9">
    <location>
        <begin position="106"/>
        <end position="318"/>
    </location>
</feature>
<feature type="transmembrane region" description="Helical" evidence="8">
    <location>
        <begin position="191"/>
        <end position="214"/>
    </location>
</feature>
<dbReference type="PANTHER" id="PTHR43227">
    <property type="entry name" value="BLL4140 PROTEIN"/>
    <property type="match status" value="1"/>
</dbReference>
<comment type="similarity">
    <text evidence="2 8">Belongs to the binding-protein-dependent transport system permease family.</text>
</comment>
<gene>
    <name evidence="10" type="ORF">FBZ96_102694</name>
</gene>
<dbReference type="Gene3D" id="1.10.3720.10">
    <property type="entry name" value="MetI-like"/>
    <property type="match status" value="1"/>
</dbReference>
<name>A0A560E4A2_9BRAD</name>
<evidence type="ECO:0000256" key="8">
    <source>
        <dbReference type="RuleBase" id="RU363032"/>
    </source>
</evidence>
<dbReference type="InterPro" id="IPR000515">
    <property type="entry name" value="MetI-like"/>
</dbReference>
<dbReference type="Pfam" id="PF00528">
    <property type="entry name" value="BPD_transp_1"/>
    <property type="match status" value="1"/>
</dbReference>
<evidence type="ECO:0000256" key="5">
    <source>
        <dbReference type="ARBA" id="ARBA00022692"/>
    </source>
</evidence>
<dbReference type="AlphaFoldDB" id="A0A560E4A2"/>
<feature type="transmembrane region" description="Helical" evidence="8">
    <location>
        <begin position="246"/>
        <end position="263"/>
    </location>
</feature>
<evidence type="ECO:0000256" key="3">
    <source>
        <dbReference type="ARBA" id="ARBA00022448"/>
    </source>
</evidence>
<dbReference type="STRING" id="1803665.GCA_001641335_01839"/>
<evidence type="ECO:0000256" key="6">
    <source>
        <dbReference type="ARBA" id="ARBA00022989"/>
    </source>
</evidence>
<keyword evidence="6 8" id="KW-1133">Transmembrane helix</keyword>
<dbReference type="SUPFAM" id="SSF161098">
    <property type="entry name" value="MetI-like"/>
    <property type="match status" value="1"/>
</dbReference>
<proteinExistence type="inferred from homology"/>
<feature type="transmembrane region" description="Helical" evidence="8">
    <location>
        <begin position="46"/>
        <end position="67"/>
    </location>
</feature>
<protein>
    <submittedName>
        <fullName evidence="10">Carbohydrate ABC transporter membrane protein 1 (CUT1 family)</fullName>
    </submittedName>
</protein>
<comment type="subcellular location">
    <subcellularLocation>
        <location evidence="1 8">Cell membrane</location>
        <topology evidence="1 8">Multi-pass membrane protein</topology>
    </subcellularLocation>
</comment>
<sequence length="329" mass="35640">MAATMRSISRRDEMSLAEPAALPVATSAAPRLHVLKRFLGRFKSSLPAYLLLLPSLVFLALFTYGAMGRVFIDALYQRATPKAPVRFVGLDNINAVLADPAFIGAVVNNLIYAVGTAIPSIGLALLFALALSRTHAVNSALRAALFLPVLIPMVAASALFLFIFLPNVGLLDHYIGRLLPVLPNWLGDPDIALYAIMVITIWKNAGYYMLFFLAGLQAAPEDVMEAAHLDGAGPYRRFRHIILPELKPTFLFVIVIATLNAVTQVDHVFVMTKGGPSNSTNLVLFYIYQQAVEHYDIGKASAATLLTLAALMGLTALSFRTMANREGGP</sequence>
<organism evidence="10 11">
    <name type="scientific">Bradyrhizobium stylosanthis</name>
    <dbReference type="NCBI Taxonomy" id="1803665"/>
    <lineage>
        <taxon>Bacteria</taxon>
        <taxon>Pseudomonadati</taxon>
        <taxon>Pseudomonadota</taxon>
        <taxon>Alphaproteobacteria</taxon>
        <taxon>Hyphomicrobiales</taxon>
        <taxon>Nitrobacteraceae</taxon>
        <taxon>Bradyrhizobium</taxon>
    </lineage>
</organism>
<keyword evidence="5 8" id="KW-0812">Transmembrane</keyword>
<keyword evidence="3 8" id="KW-0813">Transport</keyword>
<comment type="caution">
    <text evidence="10">The sequence shown here is derived from an EMBL/GenBank/DDBJ whole genome shotgun (WGS) entry which is preliminary data.</text>
</comment>
<dbReference type="PROSITE" id="PS50928">
    <property type="entry name" value="ABC_TM1"/>
    <property type="match status" value="1"/>
</dbReference>
<evidence type="ECO:0000313" key="11">
    <source>
        <dbReference type="Proteomes" id="UP000319949"/>
    </source>
</evidence>
<feature type="transmembrane region" description="Helical" evidence="8">
    <location>
        <begin position="110"/>
        <end position="131"/>
    </location>
</feature>
<evidence type="ECO:0000256" key="7">
    <source>
        <dbReference type="ARBA" id="ARBA00023136"/>
    </source>
</evidence>
<keyword evidence="4" id="KW-1003">Cell membrane</keyword>
<dbReference type="InterPro" id="IPR050809">
    <property type="entry name" value="UgpAE/MalFG_permease"/>
</dbReference>
<dbReference type="InterPro" id="IPR035906">
    <property type="entry name" value="MetI-like_sf"/>
</dbReference>
<reference evidence="10 11" key="1">
    <citation type="submission" date="2019-06" db="EMBL/GenBank/DDBJ databases">
        <title>Genomic Encyclopedia of Type Strains, Phase IV (KMG-V): Genome sequencing to study the core and pangenomes of soil and plant-associated prokaryotes.</title>
        <authorList>
            <person name="Whitman W."/>
        </authorList>
    </citation>
    <scope>NUCLEOTIDE SEQUENCE [LARGE SCALE GENOMIC DNA]</scope>
    <source>
        <strain evidence="10 11">BR 510</strain>
    </source>
</reference>
<feature type="transmembrane region" description="Helical" evidence="8">
    <location>
        <begin position="300"/>
        <end position="319"/>
    </location>
</feature>
<dbReference type="Proteomes" id="UP000319949">
    <property type="component" value="Unassembled WGS sequence"/>
</dbReference>
<evidence type="ECO:0000256" key="1">
    <source>
        <dbReference type="ARBA" id="ARBA00004651"/>
    </source>
</evidence>
<feature type="transmembrane region" description="Helical" evidence="8">
    <location>
        <begin position="143"/>
        <end position="171"/>
    </location>
</feature>
<dbReference type="GO" id="GO:0055085">
    <property type="term" value="P:transmembrane transport"/>
    <property type="evidence" value="ECO:0007669"/>
    <property type="project" value="InterPro"/>
</dbReference>